<feature type="compositionally biased region" description="Polar residues" evidence="1">
    <location>
        <begin position="59"/>
        <end position="73"/>
    </location>
</feature>
<name>A0A1G2C536_9BACT</name>
<dbReference type="EMBL" id="MHKU01000029">
    <property type="protein sequence ID" value="OGY96524.1"/>
    <property type="molecule type" value="Genomic_DNA"/>
</dbReference>
<feature type="region of interest" description="Disordered" evidence="1">
    <location>
        <begin position="26"/>
        <end position="82"/>
    </location>
</feature>
<evidence type="ECO:0000313" key="3">
    <source>
        <dbReference type="Proteomes" id="UP000176648"/>
    </source>
</evidence>
<gene>
    <name evidence="2" type="ORF">A2122_01275</name>
</gene>
<dbReference type="STRING" id="1798644.A2122_01275"/>
<comment type="caution">
    <text evidence="2">The sequence shown here is derived from an EMBL/GenBank/DDBJ whole genome shotgun (WGS) entry which is preliminary data.</text>
</comment>
<proteinExistence type="predicted"/>
<reference evidence="2 3" key="1">
    <citation type="journal article" date="2016" name="Nat. Commun.">
        <title>Thousands of microbial genomes shed light on interconnected biogeochemical processes in an aquifer system.</title>
        <authorList>
            <person name="Anantharaman K."/>
            <person name="Brown C.T."/>
            <person name="Hug L.A."/>
            <person name="Sharon I."/>
            <person name="Castelle C.J."/>
            <person name="Probst A.J."/>
            <person name="Thomas B.C."/>
            <person name="Singh A."/>
            <person name="Wilkins M.J."/>
            <person name="Karaoz U."/>
            <person name="Brodie E.L."/>
            <person name="Williams K.H."/>
            <person name="Hubbard S.S."/>
            <person name="Banfield J.F."/>
        </authorList>
    </citation>
    <scope>NUCLEOTIDE SEQUENCE [LARGE SCALE GENOMIC DNA]</scope>
</reference>
<dbReference type="AlphaFoldDB" id="A0A1G2C536"/>
<dbReference type="Proteomes" id="UP000176648">
    <property type="component" value="Unassembled WGS sequence"/>
</dbReference>
<evidence type="ECO:0000256" key="1">
    <source>
        <dbReference type="SAM" id="MobiDB-lite"/>
    </source>
</evidence>
<organism evidence="2 3">
    <name type="scientific">Candidatus Liptonbacteria bacterium GWB1_49_6</name>
    <dbReference type="NCBI Taxonomy" id="1798644"/>
    <lineage>
        <taxon>Bacteria</taxon>
        <taxon>Candidatus Liptoniibacteriota</taxon>
    </lineage>
</organism>
<evidence type="ECO:0000313" key="2">
    <source>
        <dbReference type="EMBL" id="OGY96524.1"/>
    </source>
</evidence>
<feature type="compositionally biased region" description="Basic and acidic residues" evidence="1">
    <location>
        <begin position="30"/>
        <end position="47"/>
    </location>
</feature>
<accession>A0A1G2C536</accession>
<sequence>MPDEMSVAGHAESEHHILEEDIQRLASEIRSGRERPESRNMSERELIKQSLGRLVPNIPASQPSDSPKASSTGPLPAYAKGASADTKLEIEHLLDIAFHKGIEHANAEAKKSTPFVVDAFHDALVGKIYPELEKRGLLK</sequence>
<protein>
    <submittedName>
        <fullName evidence="2">Uncharacterized protein</fullName>
    </submittedName>
</protein>